<dbReference type="EMBL" id="AVOT02054808">
    <property type="protein sequence ID" value="MBW0549474.1"/>
    <property type="molecule type" value="Genomic_DNA"/>
</dbReference>
<dbReference type="OrthoDB" id="2506627at2759"/>
<sequence>MPLKEASDDHNVGTKGSQSDLFQVLDAVDASTSKVQCLQLKLYFHKQVRQSPHNDFNPTLLLFSKDLLSLHFSVNPRKLIPTFNSRNFLAWREELSISISFVYKLKDQPISAMFDELQQHCNKSEHFDKLEVIHQFITILNHSGSSNTSQWLFQHLEIYSKLLSWQVSLSELCVLFLQASHKTQDNVNKSTFDVVLHNHLGRLNFPATFESVSKAIQASETAAMSVVPVALIDHDVSVSAVQYFPPNSSASIPAKMQHHFYQATAGPPNQSAPQHLPSNMLEKATAFKGRGQKKSLIEQFGNLCLYCKKGKHWYADCDKFWANFQVGRAVAPAGMRHCPLPHP</sequence>
<proteinExistence type="predicted"/>
<protein>
    <submittedName>
        <fullName evidence="1">Uncharacterized protein</fullName>
    </submittedName>
</protein>
<dbReference type="Proteomes" id="UP000765509">
    <property type="component" value="Unassembled WGS sequence"/>
</dbReference>
<gene>
    <name evidence="1" type="ORF">O181_089189</name>
</gene>
<evidence type="ECO:0000313" key="2">
    <source>
        <dbReference type="Proteomes" id="UP000765509"/>
    </source>
</evidence>
<keyword evidence="2" id="KW-1185">Reference proteome</keyword>
<dbReference type="AlphaFoldDB" id="A0A9Q3IT65"/>
<name>A0A9Q3IT65_9BASI</name>
<comment type="caution">
    <text evidence="1">The sequence shown here is derived from an EMBL/GenBank/DDBJ whole genome shotgun (WGS) entry which is preliminary data.</text>
</comment>
<evidence type="ECO:0000313" key="1">
    <source>
        <dbReference type="EMBL" id="MBW0549474.1"/>
    </source>
</evidence>
<accession>A0A9Q3IT65</accession>
<organism evidence="1 2">
    <name type="scientific">Austropuccinia psidii MF-1</name>
    <dbReference type="NCBI Taxonomy" id="1389203"/>
    <lineage>
        <taxon>Eukaryota</taxon>
        <taxon>Fungi</taxon>
        <taxon>Dikarya</taxon>
        <taxon>Basidiomycota</taxon>
        <taxon>Pucciniomycotina</taxon>
        <taxon>Pucciniomycetes</taxon>
        <taxon>Pucciniales</taxon>
        <taxon>Sphaerophragmiaceae</taxon>
        <taxon>Austropuccinia</taxon>
    </lineage>
</organism>
<reference evidence="1" key="1">
    <citation type="submission" date="2021-03" db="EMBL/GenBank/DDBJ databases">
        <title>Draft genome sequence of rust myrtle Austropuccinia psidii MF-1, a brazilian biotype.</title>
        <authorList>
            <person name="Quecine M.C."/>
            <person name="Pachon D.M.R."/>
            <person name="Bonatelli M.L."/>
            <person name="Correr F.H."/>
            <person name="Franceschini L.M."/>
            <person name="Leite T.F."/>
            <person name="Margarido G.R.A."/>
            <person name="Almeida C.A."/>
            <person name="Ferrarezi J.A."/>
            <person name="Labate C.A."/>
        </authorList>
    </citation>
    <scope>NUCLEOTIDE SEQUENCE</scope>
    <source>
        <strain evidence="1">MF-1</strain>
    </source>
</reference>